<evidence type="ECO:0000313" key="3">
    <source>
        <dbReference type="Proteomes" id="UP001163152"/>
    </source>
</evidence>
<reference evidence="2" key="1">
    <citation type="submission" date="2022-12" db="EMBL/GenBank/DDBJ databases">
        <title>Polyphasic identification of a Novel Hot-Spring Cyanobacterium Ocullathermofonsia sinensis gen nov. sp. nov. and Genomic Insights on its Adaptations to the Thermal Habitat.</title>
        <authorList>
            <person name="Daroch M."/>
            <person name="Tang J."/>
            <person name="Jiang Y."/>
        </authorList>
    </citation>
    <scope>NUCLEOTIDE SEQUENCE</scope>
    <source>
        <strain evidence="2">PKUAC-SCTA174</strain>
    </source>
</reference>
<dbReference type="KEGG" id="tsin:OXH18_02775"/>
<protein>
    <submittedName>
        <fullName evidence="2">DUF5340 domain-containing protein</fullName>
    </submittedName>
</protein>
<evidence type="ECO:0000256" key="1">
    <source>
        <dbReference type="SAM" id="MobiDB-lite"/>
    </source>
</evidence>
<dbReference type="EMBL" id="CP113797">
    <property type="protein sequence ID" value="WAL60940.1"/>
    <property type="molecule type" value="Genomic_DNA"/>
</dbReference>
<gene>
    <name evidence="2" type="ORF">OXH18_02775</name>
</gene>
<keyword evidence="3" id="KW-1185">Reference proteome</keyword>
<dbReference type="InterPro" id="IPR035228">
    <property type="entry name" value="DUF5340"/>
</dbReference>
<proteinExistence type="predicted"/>
<dbReference type="RefSeq" id="WP_268610896.1">
    <property type="nucleotide sequence ID" value="NZ_CP113797.1"/>
</dbReference>
<accession>A0A9E8ZCW5</accession>
<feature type="region of interest" description="Disordered" evidence="1">
    <location>
        <begin position="85"/>
        <end position="110"/>
    </location>
</feature>
<dbReference type="Pfam" id="PF17275">
    <property type="entry name" value="DUF5340"/>
    <property type="match status" value="1"/>
</dbReference>
<sequence length="110" mass="12388">MEPIPLPSHIHYELLLQLLERQTMLAVGRKSPQQEQVHELIVTLRKALTQQKQLEESCQRANVPIDYRWSLNHTASEPSVLNAIASPPAEPVESEPIQPEPVPSSESCHP</sequence>
<organism evidence="2 3">
    <name type="scientific">Thermocoleostomius sinensis A174</name>
    <dbReference type="NCBI Taxonomy" id="2016057"/>
    <lineage>
        <taxon>Bacteria</taxon>
        <taxon>Bacillati</taxon>
        <taxon>Cyanobacteriota</taxon>
        <taxon>Cyanophyceae</taxon>
        <taxon>Oculatellales</taxon>
        <taxon>Oculatellaceae</taxon>
        <taxon>Thermocoleostomius</taxon>
    </lineage>
</organism>
<dbReference type="Proteomes" id="UP001163152">
    <property type="component" value="Chromosome"/>
</dbReference>
<evidence type="ECO:0000313" key="2">
    <source>
        <dbReference type="EMBL" id="WAL60940.1"/>
    </source>
</evidence>
<name>A0A9E8ZCW5_9CYAN</name>
<dbReference type="AlphaFoldDB" id="A0A9E8ZCW5"/>